<keyword evidence="5" id="KW-1185">Reference proteome</keyword>
<evidence type="ECO:0000259" key="3">
    <source>
        <dbReference type="PROSITE" id="PS51186"/>
    </source>
</evidence>
<dbReference type="PROSITE" id="PS51186">
    <property type="entry name" value="GNAT"/>
    <property type="match status" value="1"/>
</dbReference>
<keyword evidence="2" id="KW-0012">Acyltransferase</keyword>
<evidence type="ECO:0000313" key="4">
    <source>
        <dbReference type="EMBL" id="PZG02322.1"/>
    </source>
</evidence>
<keyword evidence="1 4" id="KW-0808">Transferase</keyword>
<evidence type="ECO:0000256" key="1">
    <source>
        <dbReference type="ARBA" id="ARBA00022679"/>
    </source>
</evidence>
<comment type="caution">
    <text evidence="4">The sequence shown here is derived from an EMBL/GenBank/DDBJ whole genome shotgun (WGS) entry which is preliminary data.</text>
</comment>
<protein>
    <submittedName>
        <fullName evidence="4">GNAT family N-acetyltransferase</fullName>
    </submittedName>
</protein>
<proteinExistence type="predicted"/>
<dbReference type="InterPro" id="IPR050680">
    <property type="entry name" value="YpeA/RimI_acetyltransf"/>
</dbReference>
<dbReference type="GO" id="GO:0016747">
    <property type="term" value="F:acyltransferase activity, transferring groups other than amino-acyl groups"/>
    <property type="evidence" value="ECO:0007669"/>
    <property type="project" value="InterPro"/>
</dbReference>
<dbReference type="InterPro" id="IPR000182">
    <property type="entry name" value="GNAT_dom"/>
</dbReference>
<dbReference type="Proteomes" id="UP000248749">
    <property type="component" value="Unassembled WGS sequence"/>
</dbReference>
<sequence>MRTRVAGNLCHRPSMAIDLRVADNRDVSFLVQADLHVDRQELHRVIEAGRVTVAVEDTSIQGWLRWGLFWDEIPFMNMLFVLEQHRGKGLGTRLIKHWENHQRAAGRGSVMLSTLASEKAQHLYRRLGYVDRGCLLLRGEPLEILFAKSIGE</sequence>
<dbReference type="CDD" id="cd04301">
    <property type="entry name" value="NAT_SF"/>
    <property type="match status" value="1"/>
</dbReference>
<dbReference type="PANTHER" id="PTHR43420">
    <property type="entry name" value="ACETYLTRANSFERASE"/>
    <property type="match status" value="1"/>
</dbReference>
<accession>A0A2W2CRZ6</accession>
<evidence type="ECO:0000313" key="5">
    <source>
        <dbReference type="Proteomes" id="UP000248749"/>
    </source>
</evidence>
<dbReference type="InterPro" id="IPR016181">
    <property type="entry name" value="Acyl_CoA_acyltransferase"/>
</dbReference>
<dbReference type="AlphaFoldDB" id="A0A2W2CRZ6"/>
<dbReference type="Gene3D" id="3.40.630.30">
    <property type="match status" value="1"/>
</dbReference>
<organism evidence="4 5">
    <name type="scientific">Micromonospora deserti</name>
    <dbReference type="NCBI Taxonomy" id="2070366"/>
    <lineage>
        <taxon>Bacteria</taxon>
        <taxon>Bacillati</taxon>
        <taxon>Actinomycetota</taxon>
        <taxon>Actinomycetes</taxon>
        <taxon>Micromonosporales</taxon>
        <taxon>Micromonosporaceae</taxon>
        <taxon>Micromonospora</taxon>
    </lineage>
</organism>
<name>A0A2W2CRZ6_9ACTN</name>
<evidence type="ECO:0000256" key="2">
    <source>
        <dbReference type="ARBA" id="ARBA00023315"/>
    </source>
</evidence>
<dbReference type="Pfam" id="PF13508">
    <property type="entry name" value="Acetyltransf_7"/>
    <property type="match status" value="1"/>
</dbReference>
<feature type="domain" description="N-acetyltransferase" evidence="3">
    <location>
        <begin position="17"/>
        <end position="151"/>
    </location>
</feature>
<dbReference type="SUPFAM" id="SSF55729">
    <property type="entry name" value="Acyl-CoA N-acyltransferases (Nat)"/>
    <property type="match status" value="1"/>
</dbReference>
<reference evidence="4 5" key="1">
    <citation type="submission" date="2018-01" db="EMBL/GenBank/DDBJ databases">
        <title>Draft genome sequence of Salinispora sp. 13K206.</title>
        <authorList>
            <person name="Sahin N."/>
            <person name="Saygin H."/>
            <person name="Ay H."/>
        </authorList>
    </citation>
    <scope>NUCLEOTIDE SEQUENCE [LARGE SCALE GENOMIC DNA]</scope>
    <source>
        <strain evidence="4 5">13K206</strain>
    </source>
</reference>
<dbReference type="OrthoDB" id="273614at2"/>
<gene>
    <name evidence="4" type="ORF">C1I99_02995</name>
</gene>
<dbReference type="EMBL" id="POUB01000010">
    <property type="protein sequence ID" value="PZG02322.1"/>
    <property type="molecule type" value="Genomic_DNA"/>
</dbReference>